<dbReference type="GO" id="GO:0004072">
    <property type="term" value="F:aspartate kinase activity"/>
    <property type="evidence" value="ECO:0007669"/>
    <property type="project" value="UniProtKB-EC"/>
</dbReference>
<evidence type="ECO:0000259" key="12">
    <source>
        <dbReference type="Pfam" id="PF22468"/>
    </source>
</evidence>
<dbReference type="GO" id="GO:0009089">
    <property type="term" value="P:lysine biosynthetic process via diaminopimelate"/>
    <property type="evidence" value="ECO:0007669"/>
    <property type="project" value="UniProtKB-UniPathway"/>
</dbReference>
<dbReference type="STRING" id="314276.OS145_00770"/>
<dbReference type="InterPro" id="IPR005260">
    <property type="entry name" value="Asp_kin_monofn"/>
</dbReference>
<dbReference type="Pfam" id="PF22468">
    <property type="entry name" value="ACT_9"/>
    <property type="match status" value="1"/>
</dbReference>
<dbReference type="Proteomes" id="UP000262878">
    <property type="component" value="Unassembled WGS sequence"/>
</dbReference>
<evidence type="ECO:0000256" key="2">
    <source>
        <dbReference type="ARBA" id="ARBA00010122"/>
    </source>
</evidence>
<dbReference type="InterPro" id="IPR018042">
    <property type="entry name" value="Aspartate_kinase_CS"/>
</dbReference>
<evidence type="ECO:0000256" key="4">
    <source>
        <dbReference type="ARBA" id="ARBA00022741"/>
    </source>
</evidence>
<dbReference type="GO" id="GO:0005829">
    <property type="term" value="C:cytosol"/>
    <property type="evidence" value="ECO:0007669"/>
    <property type="project" value="TreeGrafter"/>
</dbReference>
<dbReference type="Gene3D" id="3.40.1160.10">
    <property type="entry name" value="Acetylglutamate kinase-like"/>
    <property type="match status" value="1"/>
</dbReference>
<feature type="domain" description="Aspartate/glutamate/uridylate kinase" evidence="11">
    <location>
        <begin position="9"/>
        <end position="288"/>
    </location>
</feature>
<dbReference type="PROSITE" id="PS00324">
    <property type="entry name" value="ASPARTOKINASE"/>
    <property type="match status" value="1"/>
</dbReference>
<dbReference type="PANTHER" id="PTHR21499:SF59">
    <property type="entry name" value="ASPARTOKINASE"/>
    <property type="match status" value="1"/>
</dbReference>
<feature type="binding site" evidence="8">
    <location>
        <begin position="268"/>
        <end position="269"/>
    </location>
    <ligand>
        <name>ATP</name>
        <dbReference type="ChEBI" id="CHEBI:30616"/>
    </ligand>
</feature>
<evidence type="ECO:0000256" key="10">
    <source>
        <dbReference type="RuleBase" id="RU004249"/>
    </source>
</evidence>
<dbReference type="InterPro" id="IPR042199">
    <property type="entry name" value="AsparK_Bifunc_asparK/hSer_DH"/>
</dbReference>
<evidence type="ECO:0000313" key="14">
    <source>
        <dbReference type="Proteomes" id="UP000262878"/>
    </source>
</evidence>
<dbReference type="PIRSF" id="PIRSF000726">
    <property type="entry name" value="Asp_kin"/>
    <property type="match status" value="1"/>
</dbReference>
<dbReference type="CDD" id="cd04258">
    <property type="entry name" value="AAK_AKiii-LysC-EC"/>
    <property type="match status" value="1"/>
</dbReference>
<proteinExistence type="inferred from homology"/>
<dbReference type="UniPathway" id="UPA00034">
    <property type="reaction ID" value="UER00015"/>
</dbReference>
<keyword evidence="3 9" id="KW-0808">Transferase</keyword>
<dbReference type="GO" id="GO:0009088">
    <property type="term" value="P:threonine biosynthetic process"/>
    <property type="evidence" value="ECO:0007669"/>
    <property type="project" value="UniProtKB-UniPathway"/>
</dbReference>
<evidence type="ECO:0000256" key="8">
    <source>
        <dbReference type="PIRSR" id="PIRSR000726-1"/>
    </source>
</evidence>
<evidence type="ECO:0000256" key="6">
    <source>
        <dbReference type="ARBA" id="ARBA00022840"/>
    </source>
</evidence>
<dbReference type="Gene3D" id="1.20.120.1320">
    <property type="entry name" value="Aspartokinase, catalytic domain"/>
    <property type="match status" value="1"/>
</dbReference>
<sequence length="460" mass="50517">MTNPQHTFRVAKFGGTSVANYSAICAAVANVKSQNQPILVVVSACAGVTDRLVMLANESDNVESILSEIVHRHTEIADELSRLNRAGAVEKQLALDDLHDRLRQHVARRPTPHDASFVAWRDQLLSFGEYCSSLLFSWAWEAKTEQPSAVLEAKTWLFTDSRYGRARPQLKAMIEKAPQWLKTLEPGRLYVTQGFIGKNERGQTTTLGRGGSDYSAALLAVVVQAQELQIWTDVAGVYSTDPRLCSDAFAIAEMSFDEAAEMATFGAKVLHPASLLPAIEYQIPVFVGHAAYPARGGTRLVKNSTHKPDVRAVAVRKQQTLMTVHSIDMFHASGFLAQLFSIFAKYDISVDLITTSEVSIALTLDEGGSQANHAVSVPAAAIAEIELFAKVELEYNLTLIALIGNQIGRQSQLSQWVFDAVAPTPVRLICQGASEFNLCFLIPERDTIDVVTRLHARIKR</sequence>
<dbReference type="Gene3D" id="3.30.70.260">
    <property type="match status" value="2"/>
</dbReference>
<evidence type="ECO:0000313" key="13">
    <source>
        <dbReference type="EMBL" id="HAR57067.1"/>
    </source>
</evidence>
<dbReference type="NCBIfam" id="TIGR00657">
    <property type="entry name" value="asp_kinases"/>
    <property type="match status" value="1"/>
</dbReference>
<dbReference type="InterPro" id="IPR047962">
    <property type="entry name" value="LysC_ACT_2"/>
</dbReference>
<dbReference type="UniPathway" id="UPA00050">
    <property type="reaction ID" value="UER00461"/>
</dbReference>
<keyword evidence="10" id="KW-0028">Amino-acid biosynthesis</keyword>
<evidence type="ECO:0000256" key="3">
    <source>
        <dbReference type="ARBA" id="ARBA00022679"/>
    </source>
</evidence>
<gene>
    <name evidence="13" type="ORF">DCR58_09845</name>
</gene>
<dbReference type="NCBIfam" id="NF006570">
    <property type="entry name" value="PRK09084.1"/>
    <property type="match status" value="1"/>
</dbReference>
<protein>
    <recommendedName>
        <fullName evidence="9">Aspartokinase</fullName>
        <ecNumber evidence="9">2.7.2.4</ecNumber>
    </recommendedName>
</protein>
<dbReference type="EMBL" id="DMUP01000241">
    <property type="protein sequence ID" value="HAR57067.1"/>
    <property type="molecule type" value="Genomic_DNA"/>
</dbReference>
<dbReference type="GO" id="GO:0009090">
    <property type="term" value="P:homoserine biosynthetic process"/>
    <property type="evidence" value="ECO:0007669"/>
    <property type="project" value="TreeGrafter"/>
</dbReference>
<evidence type="ECO:0000256" key="7">
    <source>
        <dbReference type="ARBA" id="ARBA00047872"/>
    </source>
</evidence>
<dbReference type="CDD" id="cd04917">
    <property type="entry name" value="ACT_AKiii-LysC-EC_2"/>
    <property type="match status" value="1"/>
</dbReference>
<evidence type="ECO:0000259" key="11">
    <source>
        <dbReference type="Pfam" id="PF00696"/>
    </source>
</evidence>
<evidence type="ECO:0000256" key="9">
    <source>
        <dbReference type="RuleBase" id="RU003448"/>
    </source>
</evidence>
<keyword evidence="6 8" id="KW-0067">ATP-binding</keyword>
<comment type="similarity">
    <text evidence="2 9">Belongs to the aspartokinase family.</text>
</comment>
<dbReference type="InterPro" id="IPR054352">
    <property type="entry name" value="ACT_Aspartokinase"/>
</dbReference>
<dbReference type="SUPFAM" id="SSF53633">
    <property type="entry name" value="Carbamate kinase-like"/>
    <property type="match status" value="1"/>
</dbReference>
<organism evidence="13 14">
    <name type="scientific">Idiomarina baltica</name>
    <dbReference type="NCBI Taxonomy" id="190892"/>
    <lineage>
        <taxon>Bacteria</taxon>
        <taxon>Pseudomonadati</taxon>
        <taxon>Pseudomonadota</taxon>
        <taxon>Gammaproteobacteria</taxon>
        <taxon>Alteromonadales</taxon>
        <taxon>Idiomarinaceae</taxon>
        <taxon>Idiomarina</taxon>
    </lineage>
</organism>
<comment type="catalytic activity">
    <reaction evidence="7 9">
        <text>L-aspartate + ATP = 4-phospho-L-aspartate + ADP</text>
        <dbReference type="Rhea" id="RHEA:23776"/>
        <dbReference type="ChEBI" id="CHEBI:29991"/>
        <dbReference type="ChEBI" id="CHEBI:30616"/>
        <dbReference type="ChEBI" id="CHEBI:57535"/>
        <dbReference type="ChEBI" id="CHEBI:456216"/>
        <dbReference type="EC" id="2.7.2.4"/>
    </reaction>
</comment>
<dbReference type="GO" id="GO:0005524">
    <property type="term" value="F:ATP binding"/>
    <property type="evidence" value="ECO:0007669"/>
    <property type="project" value="UniProtKB-KW"/>
</dbReference>
<dbReference type="InterPro" id="IPR001048">
    <property type="entry name" value="Asp/Glu/Uridylate_kinase"/>
</dbReference>
<dbReference type="InterPro" id="IPR001341">
    <property type="entry name" value="Asp_kinase"/>
</dbReference>
<evidence type="ECO:0000256" key="1">
    <source>
        <dbReference type="ARBA" id="ARBA00004766"/>
    </source>
</evidence>
<feature type="binding site" evidence="8">
    <location>
        <position position="238"/>
    </location>
    <ligand>
        <name>ATP</name>
        <dbReference type="ChEBI" id="CHEBI:30616"/>
    </ligand>
</feature>
<evidence type="ECO:0000256" key="5">
    <source>
        <dbReference type="ARBA" id="ARBA00022777"/>
    </source>
</evidence>
<comment type="pathway">
    <text evidence="1 10">Amino-acid biosynthesis; L-lysine biosynthesis via DAP pathway; (S)-tetrahydrodipicolinate from L-aspartate: step 1/4.</text>
</comment>
<dbReference type="InterPro" id="IPR041745">
    <property type="entry name" value="AKiii-LysC-EC"/>
</dbReference>
<dbReference type="PANTHER" id="PTHR21499">
    <property type="entry name" value="ASPARTATE KINASE"/>
    <property type="match status" value="1"/>
</dbReference>
<dbReference type="AlphaFoldDB" id="A0A348WRA5"/>
<keyword evidence="5 9" id="KW-0418">Kinase</keyword>
<keyword evidence="4 8" id="KW-0547">Nucleotide-binding</keyword>
<name>A0A348WRA5_9GAMM</name>
<feature type="binding site" evidence="8">
    <location>
        <position position="243"/>
    </location>
    <ligand>
        <name>ATP</name>
        <dbReference type="ChEBI" id="CHEBI:30616"/>
    </ligand>
</feature>
<accession>A0A348WRA5</accession>
<feature type="binding site" evidence="8">
    <location>
        <begin position="232"/>
        <end position="233"/>
    </location>
    <ligand>
        <name>ATP</name>
        <dbReference type="ChEBI" id="CHEBI:30616"/>
    </ligand>
</feature>
<comment type="pathway">
    <text evidence="10">Amino-acid biosynthesis; L-threonine biosynthesis; L-threonine from L-aspartate: step 1/5.</text>
</comment>
<reference evidence="13 14" key="1">
    <citation type="journal article" date="2018" name="Nat. Biotechnol.">
        <title>A standardized bacterial taxonomy based on genome phylogeny substantially revises the tree of life.</title>
        <authorList>
            <person name="Parks D.H."/>
            <person name="Chuvochina M."/>
            <person name="Waite D.W."/>
            <person name="Rinke C."/>
            <person name="Skarshewski A."/>
            <person name="Chaumeil P.A."/>
            <person name="Hugenholtz P."/>
        </authorList>
    </citation>
    <scope>NUCLEOTIDE SEQUENCE [LARGE SCALE GENOMIC DNA]</scope>
    <source>
        <strain evidence="13">UBA9360</strain>
    </source>
</reference>
<dbReference type="InterPro" id="IPR045865">
    <property type="entry name" value="ACT-like_dom_sf"/>
</dbReference>
<comment type="caution">
    <text evidence="13">The sequence shown here is derived from an EMBL/GenBank/DDBJ whole genome shotgun (WGS) entry which is preliminary data.</text>
</comment>
<dbReference type="UniPathway" id="UPA00051">
    <property type="reaction ID" value="UER00462"/>
</dbReference>
<dbReference type="EC" id="2.7.2.4" evidence="9"/>
<comment type="pathway">
    <text evidence="10">Amino-acid biosynthesis; L-methionine biosynthesis via de novo pathway; L-homoserine from L-aspartate: step 1/3.</text>
</comment>
<dbReference type="Pfam" id="PF00696">
    <property type="entry name" value="AA_kinase"/>
    <property type="match status" value="1"/>
</dbReference>
<dbReference type="InterPro" id="IPR036393">
    <property type="entry name" value="AceGlu_kinase-like_sf"/>
</dbReference>
<feature type="domain" description="Aspartokinase ACT" evidence="12">
    <location>
        <begin position="400"/>
        <end position="456"/>
    </location>
</feature>
<dbReference type="SUPFAM" id="SSF55021">
    <property type="entry name" value="ACT-like"/>
    <property type="match status" value="2"/>
</dbReference>